<accession>A0A8S5SVQ3</accession>
<dbReference type="InterPro" id="IPR054612">
    <property type="entry name" value="Phage_capsid-like_C"/>
</dbReference>
<sequence length="383" mass="41845">MNLKELRKRLKEINAELDGLMEQLDGDEGGDNGERMTVKEIEARSNELEEEAKGILAKIRIEERKERLRNAAQFGNPIFSPQNNDDSQRGKDKNMTRAEMIASEEYRSAFYANLRGEATEEQRSALLTAGTDAIAIPKALDDKIWDNIYTDHPILGDIDIKRTGVILEVTKHTKVKAGKAGKVEEGAAATLEDNEFVKVTLVGQDYAKTVELSYAAAKMSQGALEDYLATEVANSMGEALATEIFAKMKTDLGAAAVTVAKGKSLTFADFCKAVGSVQRGTNLKVYASRAKKFEQIVGMVDTAGQPVFRDGCTLGYDVKEDAAAGDDIFIVDTSKFVLNMVQDIMIENDRDIKNHKIIISGYARAEGCMRDAGAGAYVTFAAV</sequence>
<dbReference type="NCBIfam" id="TIGR01554">
    <property type="entry name" value="major_cap_HK97"/>
    <property type="match status" value="1"/>
</dbReference>
<evidence type="ECO:0000256" key="1">
    <source>
        <dbReference type="ARBA" id="ARBA00004328"/>
    </source>
</evidence>
<dbReference type="InterPro" id="IPR024455">
    <property type="entry name" value="Phage_capsid"/>
</dbReference>
<comment type="subcellular location">
    <subcellularLocation>
        <location evidence="1">Virion</location>
    </subcellularLocation>
</comment>
<dbReference type="SUPFAM" id="SSF56563">
    <property type="entry name" value="Major capsid protein gp5"/>
    <property type="match status" value="1"/>
</dbReference>
<proteinExistence type="predicted"/>
<name>A0A8S5SVQ3_9CAUD</name>
<evidence type="ECO:0000256" key="2">
    <source>
        <dbReference type="ARBA" id="ARBA00022844"/>
    </source>
</evidence>
<evidence type="ECO:0000259" key="5">
    <source>
        <dbReference type="Pfam" id="PF05065"/>
    </source>
</evidence>
<feature type="coiled-coil region" evidence="3">
    <location>
        <begin position="3"/>
        <end position="65"/>
    </location>
</feature>
<organism evidence="6">
    <name type="scientific">Myoviridae sp. ctBTH15</name>
    <dbReference type="NCBI Taxonomy" id="2827666"/>
    <lineage>
        <taxon>Viruses</taxon>
        <taxon>Duplodnaviria</taxon>
        <taxon>Heunggongvirae</taxon>
        <taxon>Uroviricota</taxon>
        <taxon>Caudoviricetes</taxon>
    </lineage>
</organism>
<keyword evidence="3" id="KW-0175">Coiled coil</keyword>
<evidence type="ECO:0000256" key="3">
    <source>
        <dbReference type="SAM" id="Coils"/>
    </source>
</evidence>
<feature type="region of interest" description="Disordered" evidence="4">
    <location>
        <begin position="73"/>
        <end position="94"/>
    </location>
</feature>
<evidence type="ECO:0000256" key="4">
    <source>
        <dbReference type="SAM" id="MobiDB-lite"/>
    </source>
</evidence>
<dbReference type="EMBL" id="BK032685">
    <property type="protein sequence ID" value="DAF55038.1"/>
    <property type="molecule type" value="Genomic_DNA"/>
</dbReference>
<dbReference type="GO" id="GO:0044423">
    <property type="term" value="C:virion component"/>
    <property type="evidence" value="ECO:0007669"/>
    <property type="project" value="UniProtKB-KW"/>
</dbReference>
<evidence type="ECO:0000313" key="6">
    <source>
        <dbReference type="EMBL" id="DAF55038.1"/>
    </source>
</evidence>
<dbReference type="Pfam" id="PF05065">
    <property type="entry name" value="Phage_capsid"/>
    <property type="match status" value="1"/>
</dbReference>
<feature type="domain" description="Phage capsid-like C-terminal" evidence="5">
    <location>
        <begin position="135"/>
        <end position="370"/>
    </location>
</feature>
<reference evidence="6" key="1">
    <citation type="journal article" date="2021" name="Proc. Natl. Acad. Sci. U.S.A.">
        <title>A Catalog of Tens of Thousands of Viruses from Human Metagenomes Reveals Hidden Associations with Chronic Diseases.</title>
        <authorList>
            <person name="Tisza M.J."/>
            <person name="Buck C.B."/>
        </authorList>
    </citation>
    <scope>NUCLEOTIDE SEQUENCE</scope>
    <source>
        <strain evidence="6">CtBTH15</strain>
    </source>
</reference>
<protein>
    <submittedName>
        <fullName evidence="6">Major capsid protein</fullName>
    </submittedName>
</protein>
<keyword evidence="2" id="KW-0946">Virion</keyword>